<dbReference type="CDD" id="cd02440">
    <property type="entry name" value="AdoMet_MTases"/>
    <property type="match status" value="1"/>
</dbReference>
<dbReference type="GO" id="GO:0032259">
    <property type="term" value="P:methylation"/>
    <property type="evidence" value="ECO:0007669"/>
    <property type="project" value="UniProtKB-KW"/>
</dbReference>
<name>A0AAU7DLT6_9BACT</name>
<organism evidence="2">
    <name type="scientific">Telmatobacter sp. DSM 110680</name>
    <dbReference type="NCBI Taxonomy" id="3036704"/>
    <lineage>
        <taxon>Bacteria</taxon>
        <taxon>Pseudomonadati</taxon>
        <taxon>Acidobacteriota</taxon>
        <taxon>Terriglobia</taxon>
        <taxon>Terriglobales</taxon>
        <taxon>Acidobacteriaceae</taxon>
        <taxon>Telmatobacter</taxon>
    </lineage>
</organism>
<protein>
    <submittedName>
        <fullName evidence="2">Methyltransferase domain-containing protein</fullName>
    </submittedName>
</protein>
<dbReference type="SUPFAM" id="SSF53335">
    <property type="entry name" value="S-adenosyl-L-methionine-dependent methyltransferases"/>
    <property type="match status" value="1"/>
</dbReference>
<accession>A0AAU7DLT6</accession>
<keyword evidence="2" id="KW-0808">Transferase</keyword>
<sequence length="254" mass="29333">MEDYVLSLLCDPDTRYALEMAGVNLRNTATGRIYPIRDGIPLFVSTVTGSNLKYQILYDRIAPGYDLAERLYHWFTRKPNYRLDFISELELKPNARVLETSVGTGANLRYLPRDIDFYGVDISWGMLRKCQRNLLQWKRNAHLFQAEAERLPFKVEAFDCVFHVGGINFFTDKTRAIKEMIWVAKPGTKIVIVDETERAIRENYQRTPIVKNSYGPGSEKVKCPIDLVPPEMKEISAREICGGKLYCLTFRKPH</sequence>
<dbReference type="InterPro" id="IPR041698">
    <property type="entry name" value="Methyltransf_25"/>
</dbReference>
<dbReference type="Pfam" id="PF13649">
    <property type="entry name" value="Methyltransf_25"/>
    <property type="match status" value="1"/>
</dbReference>
<evidence type="ECO:0000313" key="2">
    <source>
        <dbReference type="EMBL" id="XBH18758.1"/>
    </source>
</evidence>
<dbReference type="RefSeq" id="WP_348263976.1">
    <property type="nucleotide sequence ID" value="NZ_CP121196.1"/>
</dbReference>
<proteinExistence type="predicted"/>
<dbReference type="EMBL" id="CP121196">
    <property type="protein sequence ID" value="XBH18758.1"/>
    <property type="molecule type" value="Genomic_DNA"/>
</dbReference>
<keyword evidence="2" id="KW-0489">Methyltransferase</keyword>
<evidence type="ECO:0000259" key="1">
    <source>
        <dbReference type="Pfam" id="PF13649"/>
    </source>
</evidence>
<dbReference type="AlphaFoldDB" id="A0AAU7DLT6"/>
<dbReference type="InterPro" id="IPR029063">
    <property type="entry name" value="SAM-dependent_MTases_sf"/>
</dbReference>
<reference evidence="2" key="1">
    <citation type="submission" date="2023-03" db="EMBL/GenBank/DDBJ databases">
        <title>Edaphobacter sp.</title>
        <authorList>
            <person name="Huber K.J."/>
            <person name="Papendorf J."/>
            <person name="Pilke C."/>
            <person name="Bunk B."/>
            <person name="Sproeer C."/>
            <person name="Pester M."/>
        </authorList>
    </citation>
    <scope>NUCLEOTIDE SEQUENCE</scope>
    <source>
        <strain evidence="2">DSM 110680</strain>
    </source>
</reference>
<feature type="domain" description="Methyltransferase" evidence="1">
    <location>
        <begin position="97"/>
        <end position="187"/>
    </location>
</feature>
<dbReference type="PANTHER" id="PTHR43591">
    <property type="entry name" value="METHYLTRANSFERASE"/>
    <property type="match status" value="1"/>
</dbReference>
<dbReference type="GO" id="GO:0008168">
    <property type="term" value="F:methyltransferase activity"/>
    <property type="evidence" value="ECO:0007669"/>
    <property type="project" value="UniProtKB-KW"/>
</dbReference>
<dbReference type="Gene3D" id="3.40.50.150">
    <property type="entry name" value="Vaccinia Virus protein VP39"/>
    <property type="match status" value="1"/>
</dbReference>
<gene>
    <name evidence="2" type="ORF">P8935_05455</name>
</gene>